<dbReference type="EMBL" id="ABCB02000019">
    <property type="protein sequence ID" value="EDO60788.1"/>
    <property type="molecule type" value="Genomic_DNA"/>
</dbReference>
<dbReference type="InterPro" id="IPR016154">
    <property type="entry name" value="Heat_shock_Hsp33_C"/>
</dbReference>
<proteinExistence type="inferred from homology"/>
<evidence type="ECO:0000313" key="7">
    <source>
        <dbReference type="EMBL" id="EDO60788.1"/>
    </source>
</evidence>
<dbReference type="PANTHER" id="PTHR30111:SF1">
    <property type="entry name" value="33 KDA CHAPERONIN"/>
    <property type="match status" value="1"/>
</dbReference>
<dbReference type="NCBIfam" id="NF001033">
    <property type="entry name" value="PRK00114.1"/>
    <property type="match status" value="1"/>
</dbReference>
<dbReference type="InterPro" id="IPR000397">
    <property type="entry name" value="Heat_shock_Hsp33"/>
</dbReference>
<keyword evidence="2 6" id="KW-0862">Zinc</keyword>
<keyword evidence="10" id="KW-1185">Reference proteome</keyword>
<dbReference type="CDD" id="cd00498">
    <property type="entry name" value="Hsp33"/>
    <property type="match status" value="1"/>
</dbReference>
<comment type="subcellular location">
    <subcellularLocation>
        <location evidence="6">Cytoplasm</location>
    </subcellularLocation>
</comment>
<evidence type="ECO:0000256" key="4">
    <source>
        <dbReference type="ARBA" id="ARBA00023186"/>
    </source>
</evidence>
<evidence type="ECO:0000256" key="2">
    <source>
        <dbReference type="ARBA" id="ARBA00022833"/>
    </source>
</evidence>
<dbReference type="eggNOG" id="COG1281">
    <property type="taxonomic scope" value="Bacteria"/>
</dbReference>
<protein>
    <recommendedName>
        <fullName evidence="6">33 kDa chaperonin</fullName>
    </recommendedName>
    <alternativeName>
        <fullName evidence="6">Heat shock protein 33 homolog</fullName>
        <shortName evidence="6">HSP33</shortName>
    </alternativeName>
</protein>
<evidence type="ECO:0000256" key="3">
    <source>
        <dbReference type="ARBA" id="ARBA00023157"/>
    </source>
</evidence>
<dbReference type="SUPFAM" id="SSF64397">
    <property type="entry name" value="Hsp33 domain"/>
    <property type="match status" value="1"/>
</dbReference>
<reference evidence="7 9" key="2">
    <citation type="submission" date="2007-08" db="EMBL/GenBank/DDBJ databases">
        <authorList>
            <person name="Fulton L."/>
            <person name="Clifton S."/>
            <person name="Fulton B."/>
            <person name="Xu J."/>
            <person name="Minx P."/>
            <person name="Pepin K.H."/>
            <person name="Johnson M."/>
            <person name="Thiruvilangam P."/>
            <person name="Bhonagiri V."/>
            <person name="Nash W.E."/>
            <person name="Wang C."/>
            <person name="Mardis E.R."/>
            <person name="Wilson R.K."/>
        </authorList>
    </citation>
    <scope>NUCLEOTIDE SEQUENCE [LARGE SCALE GENOMIC DNA]</scope>
    <source>
        <strain evidence="7 9">DSM 753</strain>
    </source>
</reference>
<comment type="PTM">
    <text evidence="6">Under oxidizing conditions two disulfide bonds are formed involving the reactive cysteines. Under reducing conditions zinc is bound to the reactive cysteines and the protein is inactive.</text>
</comment>
<dbReference type="GO" id="GO:0044183">
    <property type="term" value="F:protein folding chaperone"/>
    <property type="evidence" value="ECO:0007669"/>
    <property type="project" value="TreeGrafter"/>
</dbReference>
<reference evidence="8 10" key="3">
    <citation type="submission" date="2017-07" db="EMBL/GenBank/DDBJ databases">
        <title>Prevalence of linear plasmids in Cutibacterium (Propionibacterium) acnes isolates obtained from prostatic tissue.</title>
        <authorList>
            <person name="Davidsson S."/>
            <person name="Carlsson J."/>
            <person name="Molling P."/>
            <person name="Andren O."/>
            <person name="Andersson S.-O."/>
            <person name="Brzuszkiewicz E."/>
            <person name="Poehlein A."/>
            <person name="Al-Zeer M."/>
            <person name="Brinkmann V."/>
            <person name="Scavenius C."/>
            <person name="Nazipi S."/>
            <person name="Soderquist B."/>
            <person name="Bruggemann H."/>
        </authorList>
    </citation>
    <scope>NUCLEOTIDE SEQUENCE [LARGE SCALE GENOMIC DNA]</scope>
    <source>
        <strain evidence="8 10">DSM 753</strain>
    </source>
</reference>
<dbReference type="Proteomes" id="UP000003490">
    <property type="component" value="Unassembled WGS sequence"/>
</dbReference>
<evidence type="ECO:0000256" key="1">
    <source>
        <dbReference type="ARBA" id="ARBA00022490"/>
    </source>
</evidence>
<evidence type="ECO:0000256" key="6">
    <source>
        <dbReference type="HAMAP-Rule" id="MF_00117"/>
    </source>
</evidence>
<dbReference type="InterPro" id="IPR016153">
    <property type="entry name" value="Heat_shock_Hsp33_N"/>
</dbReference>
<dbReference type="HAMAP" id="MF_00117">
    <property type="entry name" value="HslO"/>
    <property type="match status" value="1"/>
</dbReference>
<evidence type="ECO:0000313" key="10">
    <source>
        <dbReference type="Proteomes" id="UP000220611"/>
    </source>
</evidence>
<dbReference type="Proteomes" id="UP000220611">
    <property type="component" value="Unassembled WGS sequence"/>
</dbReference>
<keyword evidence="4 6" id="KW-0143">Chaperone</keyword>
<comment type="function">
    <text evidence="6">Redox regulated molecular chaperone. Protects both thermally unfolding and oxidatively damaged proteins from irreversible aggregation. Plays an important role in the bacterial defense system toward oxidative stress.</text>
</comment>
<keyword evidence="3 6" id="KW-1015">Disulfide bond</keyword>
<feature type="disulfide bond" description="Redox-active" evidence="6">
    <location>
        <begin position="271"/>
        <end position="274"/>
    </location>
</feature>
<comment type="similarity">
    <text evidence="6">Belongs to the HSP33 family.</text>
</comment>
<dbReference type="GO" id="GO:0042026">
    <property type="term" value="P:protein refolding"/>
    <property type="evidence" value="ECO:0007669"/>
    <property type="project" value="TreeGrafter"/>
</dbReference>
<keyword evidence="5 6" id="KW-0676">Redox-active center</keyword>
<sequence>MDRLIRCITKDGAIMASAVDSTNIVYTAQKIHQLTPAATAALGRLLTASSMMGAQLKQEGASLTLKVSGDGPIGSMVAVAYSSGCCKGYAVNPHAQAENYPNGKLNVAGVVGKNGILYVMRDYGAGEPYMGQIPLASGEIAEDITSYYAASEQIPTVCALGVLCDKSEGEALLSGGLLIQLLPAAGEEAVARLEKNISLLEPVTTMLAKGLSIEEMAGKALEGFEWEILEERKVAYVCDCSKERVVRAVTSLPNDEILSLADERGFAEAGCQFCNRKYRISKEELLRIVEEKSKKDGEKC</sequence>
<dbReference type="AlphaFoldDB" id="A7VUY8"/>
<dbReference type="PANTHER" id="PTHR30111">
    <property type="entry name" value="33 KDA CHAPERONIN"/>
    <property type="match status" value="1"/>
</dbReference>
<evidence type="ECO:0000313" key="9">
    <source>
        <dbReference type="Proteomes" id="UP000003490"/>
    </source>
</evidence>
<accession>A7VUY8</accession>
<reference evidence="7 9" key="1">
    <citation type="submission" date="2007-08" db="EMBL/GenBank/DDBJ databases">
        <title>Draft genome sequence of Clostridium leptum (DSM 753).</title>
        <authorList>
            <person name="Sudarsanam P."/>
            <person name="Ley R."/>
            <person name="Guruge J."/>
            <person name="Turnbaugh P.J."/>
            <person name="Mahowald M."/>
            <person name="Liep D."/>
            <person name="Gordon J."/>
        </authorList>
    </citation>
    <scope>NUCLEOTIDE SEQUENCE [LARGE SCALE GENOMIC DNA]</scope>
    <source>
        <strain evidence="7 9">DSM 753</strain>
    </source>
</reference>
<comment type="caution">
    <text evidence="7">The sequence shown here is derived from an EMBL/GenBank/DDBJ whole genome shotgun (WGS) entry which is preliminary data.</text>
</comment>
<dbReference type="Pfam" id="PF01430">
    <property type="entry name" value="HSP33"/>
    <property type="match status" value="1"/>
</dbReference>
<dbReference type="Gene3D" id="3.55.30.10">
    <property type="entry name" value="Hsp33 domain"/>
    <property type="match status" value="1"/>
</dbReference>
<evidence type="ECO:0000256" key="5">
    <source>
        <dbReference type="ARBA" id="ARBA00023284"/>
    </source>
</evidence>
<organism evidence="7 9">
    <name type="scientific">[Clostridium] leptum DSM 753</name>
    <dbReference type="NCBI Taxonomy" id="428125"/>
    <lineage>
        <taxon>Bacteria</taxon>
        <taxon>Bacillati</taxon>
        <taxon>Bacillota</taxon>
        <taxon>Clostridia</taxon>
        <taxon>Eubacteriales</taxon>
        <taxon>Oscillospiraceae</taxon>
        <taxon>Oscillospiraceae incertae sedis</taxon>
    </lineage>
</organism>
<dbReference type="GO" id="GO:0051082">
    <property type="term" value="F:unfolded protein binding"/>
    <property type="evidence" value="ECO:0007669"/>
    <property type="project" value="UniProtKB-UniRule"/>
</dbReference>
<gene>
    <name evidence="6 7" type="primary">hslO</name>
    <name evidence="8" type="ORF">CH238_06650</name>
    <name evidence="7" type="ORF">CLOLEP_02385</name>
</gene>
<dbReference type="HOGENOM" id="CLU_054493_1_0_9"/>
<keyword evidence="1 6" id="KW-0963">Cytoplasm</keyword>
<dbReference type="PIRSF" id="PIRSF005261">
    <property type="entry name" value="Heat_shock_Hsp33"/>
    <property type="match status" value="1"/>
</dbReference>
<name>A7VUY8_9FIRM</name>
<dbReference type="SUPFAM" id="SSF118352">
    <property type="entry name" value="HSP33 redox switch-like"/>
    <property type="match status" value="1"/>
</dbReference>
<dbReference type="Gene3D" id="3.90.1280.10">
    <property type="entry name" value="HSP33 redox switch-like"/>
    <property type="match status" value="1"/>
</dbReference>
<dbReference type="OrthoDB" id="9776534at2"/>
<feature type="disulfide bond" description="Redox-active" evidence="6">
    <location>
        <begin position="238"/>
        <end position="240"/>
    </location>
</feature>
<evidence type="ECO:0000313" key="8">
    <source>
        <dbReference type="EMBL" id="PEQ24637.1"/>
    </source>
</evidence>
<dbReference type="GO" id="GO:0005737">
    <property type="term" value="C:cytoplasm"/>
    <property type="evidence" value="ECO:0007669"/>
    <property type="project" value="UniProtKB-SubCell"/>
</dbReference>
<dbReference type="EMBL" id="NOXF01000004">
    <property type="protein sequence ID" value="PEQ24637.1"/>
    <property type="molecule type" value="Genomic_DNA"/>
</dbReference>